<feature type="compositionally biased region" description="Low complexity" evidence="1">
    <location>
        <begin position="554"/>
        <end position="579"/>
    </location>
</feature>
<comment type="caution">
    <text evidence="2">The sequence shown here is derived from an EMBL/GenBank/DDBJ whole genome shotgun (WGS) entry which is preliminary data.</text>
</comment>
<feature type="compositionally biased region" description="Low complexity" evidence="1">
    <location>
        <begin position="128"/>
        <end position="142"/>
    </location>
</feature>
<feature type="compositionally biased region" description="Polar residues" evidence="1">
    <location>
        <begin position="638"/>
        <end position="647"/>
    </location>
</feature>
<feature type="compositionally biased region" description="Basic and acidic residues" evidence="1">
    <location>
        <begin position="111"/>
        <end position="127"/>
    </location>
</feature>
<evidence type="ECO:0000313" key="3">
    <source>
        <dbReference type="Proteomes" id="UP000077202"/>
    </source>
</evidence>
<feature type="compositionally biased region" description="Low complexity" evidence="1">
    <location>
        <begin position="531"/>
        <end position="544"/>
    </location>
</feature>
<feature type="region of interest" description="Disordered" evidence="1">
    <location>
        <begin position="111"/>
        <end position="159"/>
    </location>
</feature>
<feature type="region of interest" description="Disordered" evidence="1">
    <location>
        <begin position="296"/>
        <end position="362"/>
    </location>
</feature>
<feature type="compositionally biased region" description="Polar residues" evidence="1">
    <location>
        <begin position="654"/>
        <end position="687"/>
    </location>
</feature>
<protein>
    <submittedName>
        <fullName evidence="2">Uncharacterized protein</fullName>
    </submittedName>
</protein>
<accession>A0A176W0W6</accession>
<feature type="compositionally biased region" description="Low complexity" evidence="1">
    <location>
        <begin position="621"/>
        <end position="637"/>
    </location>
</feature>
<sequence length="909" mass="103425">MTQNAQEEIEEIEEVEEVDSNDLFRFSSFNQISSSVQQSSYSINFSEGSKSFPGRVITVRRTVCQVLEEISIMEANSEKPSKSAVQKAGQFGGRILKSLFDSSPAEVVFSESKKAKEAKEAKERELKLANAKSSSSKSSSSSGSGGKPYTIASVSPPPRKPAVPVEFGGYEEPLCSPLYPVPRKNNPRQINYTEHDNFITPGIRAYPKPRESPAMYSKYSLEKESPGRSSRTTSTETSTHSVNLESEFDLSTDSTGDRTSRREKERNQQALIDRLHAEALKMKLEKAEEEMQKLRMEVHSQADPETPTQLDVYRSENNSNTQSSVDGERRGISRINSLDDGGSYGGRQQQQQQQEYNASYGSRPEIAPLRSTLFVADEEDGKAQQHDIIDRDIGSNHWVDYQPELEILNEPPMQVDNAWRSAQMYTFLQDAAAVNTVSGPTGTQKQDRSEKKIAFSVQKVEQQSRTHSRSVSRVESPSNLQQEQQRYSQLRNQSGSEGSLTSLQIQHQQIQQSRRESPSSMQQHMSRSEESLSSLQIQHQQILQSRRESPTSMQQLNSRSEESLSSLQIQHQQIQQSRRGSPASMQQQQQQMHSVERTQSVETLSSTAQQQRHVIQRTKSTESNTSSKSNPSPRGSSIASRTRNTTIAERISRTHNVQQPMSPPQSDFLRQQQPPQSEPFQYRQQPQAELEFDRRQPQQPEQLHYRQNQQQHQHQQQQPSVSTPQQQYSDYQRLPQPELPQRQQQSAPQQEYRQQQQSHPMLMTQPLENFRQPQPQPTEQYRELQQQNSFSLQPLQPEQQRQQPQSEPRDEPGHHRSKSLTFPTMPQLSLDIKPSFDLDDASSSPLQLSPTSSGLITPTSMAPPTVFQSDAERAAYQHQKTMEKLYNARRNREAILLNNRSRPVTGGYS</sequence>
<feature type="region of interest" description="Disordered" evidence="1">
    <location>
        <begin position="793"/>
        <end position="860"/>
    </location>
</feature>
<reference evidence="2" key="1">
    <citation type="submission" date="2016-03" db="EMBL/GenBank/DDBJ databases">
        <title>Mechanisms controlling the formation of the plant cell surface in tip-growing cells are functionally conserved among land plants.</title>
        <authorList>
            <person name="Honkanen S."/>
            <person name="Jones V.A."/>
            <person name="Morieri G."/>
            <person name="Champion C."/>
            <person name="Hetherington A.J."/>
            <person name="Kelly S."/>
            <person name="Saint-Marcoux D."/>
            <person name="Proust H."/>
            <person name="Prescott H."/>
            <person name="Dolan L."/>
        </authorList>
    </citation>
    <scope>NUCLEOTIDE SEQUENCE [LARGE SCALE GENOMIC DNA]</scope>
    <source>
        <tissue evidence="2">Whole gametophyte</tissue>
    </source>
</reference>
<feature type="compositionally biased region" description="Low complexity" evidence="1">
    <location>
        <begin position="229"/>
        <end position="241"/>
    </location>
</feature>
<dbReference type="Proteomes" id="UP000077202">
    <property type="component" value="Unassembled WGS sequence"/>
</dbReference>
<organism evidence="2 3">
    <name type="scientific">Marchantia polymorpha subsp. ruderalis</name>
    <dbReference type="NCBI Taxonomy" id="1480154"/>
    <lineage>
        <taxon>Eukaryota</taxon>
        <taxon>Viridiplantae</taxon>
        <taxon>Streptophyta</taxon>
        <taxon>Embryophyta</taxon>
        <taxon>Marchantiophyta</taxon>
        <taxon>Marchantiopsida</taxon>
        <taxon>Marchantiidae</taxon>
        <taxon>Marchantiales</taxon>
        <taxon>Marchantiaceae</taxon>
        <taxon>Marchantia</taxon>
    </lineage>
</organism>
<keyword evidence="3" id="KW-1185">Reference proteome</keyword>
<dbReference type="AlphaFoldDB" id="A0A176W0W6"/>
<feature type="compositionally biased region" description="Basic and acidic residues" evidence="1">
    <location>
        <begin position="255"/>
        <end position="269"/>
    </location>
</feature>
<feature type="region of interest" description="Disordered" evidence="1">
    <location>
        <begin position="186"/>
        <end position="269"/>
    </location>
</feature>
<feature type="compositionally biased region" description="Polar residues" evidence="1">
    <location>
        <begin position="597"/>
        <end position="613"/>
    </location>
</feature>
<name>A0A176W0W6_MARPO</name>
<evidence type="ECO:0000256" key="1">
    <source>
        <dbReference type="SAM" id="MobiDB-lite"/>
    </source>
</evidence>
<feature type="compositionally biased region" description="Low complexity" evidence="1">
    <location>
        <begin position="842"/>
        <end position="853"/>
    </location>
</feature>
<feature type="region of interest" description="Disordered" evidence="1">
    <location>
        <begin position="437"/>
        <end position="757"/>
    </location>
</feature>
<feature type="compositionally biased region" description="Low complexity" evidence="1">
    <location>
        <begin position="793"/>
        <end position="806"/>
    </location>
</feature>
<feature type="compositionally biased region" description="Low complexity" evidence="1">
    <location>
        <begin position="707"/>
        <end position="757"/>
    </location>
</feature>
<evidence type="ECO:0000313" key="2">
    <source>
        <dbReference type="EMBL" id="OAE26710.1"/>
    </source>
</evidence>
<proteinExistence type="predicted"/>
<feature type="compositionally biased region" description="Polar residues" evidence="1">
    <location>
        <begin position="459"/>
        <end position="503"/>
    </location>
</feature>
<feature type="compositionally biased region" description="Polar residues" evidence="1">
    <location>
        <begin position="315"/>
        <end position="325"/>
    </location>
</feature>
<dbReference type="EMBL" id="LVLJ01002123">
    <property type="protein sequence ID" value="OAE26710.1"/>
    <property type="molecule type" value="Genomic_DNA"/>
</dbReference>
<gene>
    <name evidence="2" type="ORF">AXG93_3310s1090</name>
</gene>